<keyword evidence="4" id="KW-0055">Arginine biosynthesis</keyword>
<organism evidence="10 11">
    <name type="scientific">Bacillus mycoides</name>
    <dbReference type="NCBI Taxonomy" id="1405"/>
    <lineage>
        <taxon>Bacteria</taxon>
        <taxon>Bacillati</taxon>
        <taxon>Bacillota</taxon>
        <taxon>Bacilli</taxon>
        <taxon>Bacillales</taxon>
        <taxon>Bacillaceae</taxon>
        <taxon>Bacillus</taxon>
        <taxon>Bacillus cereus group</taxon>
    </lineage>
</organism>
<dbReference type="InterPro" id="IPR029419">
    <property type="entry name" value="Arg_succ_lyase_C"/>
</dbReference>
<dbReference type="Gene3D" id="1.10.40.30">
    <property type="entry name" value="Fumarase/aspartase (C-terminal domain)"/>
    <property type="match status" value="1"/>
</dbReference>
<evidence type="ECO:0000313" key="11">
    <source>
        <dbReference type="Proteomes" id="UP000065797"/>
    </source>
</evidence>
<evidence type="ECO:0000256" key="1">
    <source>
        <dbReference type="ARBA" id="ARBA00004941"/>
    </source>
</evidence>
<keyword evidence="3" id="KW-0963">Cytoplasm</keyword>
<dbReference type="CDD" id="cd01359">
    <property type="entry name" value="Argininosuccinate_lyase"/>
    <property type="match status" value="1"/>
</dbReference>
<comment type="pathway">
    <text evidence="1">Amino-acid biosynthesis; L-arginine biosynthesis; L-arginine from L-ornithine and carbamoyl phosphate: step 3/3.</text>
</comment>
<dbReference type="EC" id="4.3.2.1" evidence="2 7"/>
<dbReference type="NCBIfam" id="NF005218">
    <property type="entry name" value="PRK06705.1"/>
    <property type="match status" value="1"/>
</dbReference>
<evidence type="ECO:0000259" key="9">
    <source>
        <dbReference type="Pfam" id="PF14698"/>
    </source>
</evidence>
<accession>A0A109GJC9</accession>
<dbReference type="InterPro" id="IPR009049">
    <property type="entry name" value="Argininosuccinate_lyase"/>
</dbReference>
<dbReference type="AlphaFoldDB" id="A0A109GJC9"/>
<evidence type="ECO:0000259" key="8">
    <source>
        <dbReference type="Pfam" id="PF00206"/>
    </source>
</evidence>
<dbReference type="NCBIfam" id="TIGR00838">
    <property type="entry name" value="argH"/>
    <property type="match status" value="1"/>
</dbReference>
<dbReference type="PANTHER" id="PTHR43814:SF1">
    <property type="entry name" value="ARGININOSUCCINATE LYASE"/>
    <property type="match status" value="1"/>
</dbReference>
<dbReference type="UniPathway" id="UPA00068">
    <property type="reaction ID" value="UER00114"/>
</dbReference>
<dbReference type="PRINTS" id="PR00149">
    <property type="entry name" value="FUMRATELYASE"/>
</dbReference>
<protein>
    <recommendedName>
        <fullName evidence="2 7">Argininosuccinate lyase</fullName>
        <ecNumber evidence="2 7">4.3.2.1</ecNumber>
    </recommendedName>
</protein>
<evidence type="ECO:0000256" key="6">
    <source>
        <dbReference type="ARBA" id="ARBA00023239"/>
    </source>
</evidence>
<feature type="domain" description="Argininosuccinate lyase C-terminal" evidence="9">
    <location>
        <begin position="373"/>
        <end position="446"/>
    </location>
</feature>
<dbReference type="SUPFAM" id="SSF48557">
    <property type="entry name" value="L-aspartase-like"/>
    <property type="match status" value="1"/>
</dbReference>
<feature type="domain" description="Fumarate lyase N-terminal" evidence="8">
    <location>
        <begin position="105"/>
        <end position="307"/>
    </location>
</feature>
<proteinExistence type="predicted"/>
<dbReference type="Gene3D" id="1.10.275.10">
    <property type="entry name" value="Fumarase/aspartase (N-terminal domain)"/>
    <property type="match status" value="1"/>
</dbReference>
<dbReference type="PRINTS" id="PR00145">
    <property type="entry name" value="ARGSUCLYASE"/>
</dbReference>
<name>A0A109GJC9_BACMY</name>
<gene>
    <name evidence="10" type="ORF">AWW70_04740</name>
</gene>
<dbReference type="RefSeq" id="WP_060749169.1">
    <property type="nucleotide sequence ID" value="NZ_CAKJWQ010000012.1"/>
</dbReference>
<dbReference type="InterPro" id="IPR024083">
    <property type="entry name" value="Fumarase/histidase_N"/>
</dbReference>
<reference evidence="10 11" key="1">
    <citation type="submission" date="2016-01" db="EMBL/GenBank/DDBJ databases">
        <authorList>
            <person name="McClelland M."/>
            <person name="Jain A."/>
            <person name="Saraogi P."/>
            <person name="Mendelson R."/>
            <person name="Westerman R."/>
            <person name="SanMiguel P."/>
            <person name="Csonka L."/>
        </authorList>
    </citation>
    <scope>NUCLEOTIDE SEQUENCE [LARGE SCALE GENOMIC DNA]</scope>
    <source>
        <strain evidence="10 11">PE8-15</strain>
    </source>
</reference>
<evidence type="ECO:0000256" key="7">
    <source>
        <dbReference type="NCBIfam" id="TIGR00838"/>
    </source>
</evidence>
<sequence length="502" mass="58360">MKQSKEEFIKNEGADFPGKTYVDCVLQHVFNFQRNYLLKDMFQVHRAHITMLTEEKLMKREEAKVILIALKKVEGIPKEKLLYTEQHEDLFFLVEHLLSQEAKCEFVSNMHIGRSRNDMGVTMYRMSLRQFVLRLMEHHLLLQESMLELAGEHMETIMPAYTHTQPAQPTTFGHYVLAIYDTMQRDLERMKKAYHLLNHSPMGAAALSTTSFPIKRKRVAQLLGFTNVIENSYDAVAGADYLLEVSSLLMVIMTNTSRWIHDFLLLATKEYDGITVAKPYVQISSIMPQKRNPVSIEHARAITSSALGEAFTVFQMIHNTPFGDIVDTEDDLQPYLYKGIEKAIRVFCMMNAVIRTMKVEEETLKSRSYKHAITITDFADVLTKNYEIPFRHAHHAASAIANMSMQQKKELHELNFKDINVYLQENLKVNLLEEEWKEIISPEAFIQKRNVYGGPSKKEMERMINKRKESFRKEEELFEKEKKRVLHAENDLNTLVSNIIKS</sequence>
<evidence type="ECO:0000256" key="5">
    <source>
        <dbReference type="ARBA" id="ARBA00022605"/>
    </source>
</evidence>
<dbReference type="Proteomes" id="UP000065797">
    <property type="component" value="Unassembled WGS sequence"/>
</dbReference>
<dbReference type="GO" id="GO:0004056">
    <property type="term" value="F:argininosuccinate lyase activity"/>
    <property type="evidence" value="ECO:0007669"/>
    <property type="project" value="UniProtKB-UniRule"/>
</dbReference>
<evidence type="ECO:0000313" key="10">
    <source>
        <dbReference type="EMBL" id="KWU67578.1"/>
    </source>
</evidence>
<dbReference type="EMBL" id="LRPH01000024">
    <property type="protein sequence ID" value="KWU67578.1"/>
    <property type="molecule type" value="Genomic_DNA"/>
</dbReference>
<keyword evidence="5" id="KW-0028">Amino-acid biosynthesis</keyword>
<dbReference type="Gene3D" id="1.20.200.10">
    <property type="entry name" value="Fumarase/aspartase (Central domain)"/>
    <property type="match status" value="1"/>
</dbReference>
<evidence type="ECO:0000256" key="2">
    <source>
        <dbReference type="ARBA" id="ARBA00012338"/>
    </source>
</evidence>
<dbReference type="Pfam" id="PF00206">
    <property type="entry name" value="Lyase_1"/>
    <property type="match status" value="1"/>
</dbReference>
<dbReference type="GO" id="GO:0042450">
    <property type="term" value="P:L-arginine biosynthetic process via ornithine"/>
    <property type="evidence" value="ECO:0007669"/>
    <property type="project" value="UniProtKB-UniRule"/>
</dbReference>
<keyword evidence="6 10" id="KW-0456">Lyase</keyword>
<comment type="caution">
    <text evidence="10">The sequence shown here is derived from an EMBL/GenBank/DDBJ whole genome shotgun (WGS) entry which is preliminary data.</text>
</comment>
<evidence type="ECO:0000256" key="4">
    <source>
        <dbReference type="ARBA" id="ARBA00022571"/>
    </source>
</evidence>
<dbReference type="GO" id="GO:0005829">
    <property type="term" value="C:cytosol"/>
    <property type="evidence" value="ECO:0007669"/>
    <property type="project" value="TreeGrafter"/>
</dbReference>
<evidence type="ECO:0000256" key="3">
    <source>
        <dbReference type="ARBA" id="ARBA00022490"/>
    </source>
</evidence>
<dbReference type="Pfam" id="PF14698">
    <property type="entry name" value="ASL_C2"/>
    <property type="match status" value="1"/>
</dbReference>
<dbReference type="InterPro" id="IPR022761">
    <property type="entry name" value="Fumarate_lyase_N"/>
</dbReference>
<dbReference type="InterPro" id="IPR000362">
    <property type="entry name" value="Fumarate_lyase_fam"/>
</dbReference>
<dbReference type="InterPro" id="IPR008948">
    <property type="entry name" value="L-Aspartase-like"/>
</dbReference>
<dbReference type="PANTHER" id="PTHR43814">
    <property type="entry name" value="ARGININOSUCCINATE LYASE"/>
    <property type="match status" value="1"/>
</dbReference>